<dbReference type="EMBL" id="EQ973783">
    <property type="protein sequence ID" value="EEF48383.1"/>
    <property type="molecule type" value="Genomic_DNA"/>
</dbReference>
<proteinExistence type="predicted"/>
<dbReference type="PANTHER" id="PTHR38355">
    <property type="entry name" value="OS06G0149500 PROTEIN"/>
    <property type="match status" value="1"/>
</dbReference>
<dbReference type="FunCoup" id="B9RJ81">
    <property type="interactions" value="1130"/>
</dbReference>
<dbReference type="STRING" id="3988.B9RJ81"/>
<reference evidence="2" key="1">
    <citation type="journal article" date="2010" name="Nat. Biotechnol.">
        <title>Draft genome sequence of the oilseed species Ricinus communis.</title>
        <authorList>
            <person name="Chan A.P."/>
            <person name="Crabtree J."/>
            <person name="Zhao Q."/>
            <person name="Lorenzi H."/>
            <person name="Orvis J."/>
            <person name="Puiu D."/>
            <person name="Melake-Berhan A."/>
            <person name="Jones K.M."/>
            <person name="Redman J."/>
            <person name="Chen G."/>
            <person name="Cahoon E.B."/>
            <person name="Gedil M."/>
            <person name="Stanke M."/>
            <person name="Haas B.J."/>
            <person name="Wortman J.R."/>
            <person name="Fraser-Liggett C.M."/>
            <person name="Ravel J."/>
            <person name="Rabinowicz P.D."/>
        </authorList>
    </citation>
    <scope>NUCLEOTIDE SEQUENCE [LARGE SCALE GENOMIC DNA]</scope>
    <source>
        <strain evidence="2">cv. Hale</strain>
    </source>
</reference>
<keyword evidence="2" id="KW-1185">Reference proteome</keyword>
<evidence type="ECO:0000313" key="1">
    <source>
        <dbReference type="EMBL" id="EEF48383.1"/>
    </source>
</evidence>
<dbReference type="PANTHER" id="PTHR38355:SF1">
    <property type="entry name" value="OS06G0149500 PROTEIN"/>
    <property type="match status" value="1"/>
</dbReference>
<dbReference type="AlphaFoldDB" id="B9RJ81"/>
<protein>
    <submittedName>
        <fullName evidence="1">Uncharacterized protein</fullName>
    </submittedName>
</protein>
<dbReference type="Proteomes" id="UP000008311">
    <property type="component" value="Unassembled WGS sequence"/>
</dbReference>
<gene>
    <name evidence="1" type="ORF">RCOM_1032120</name>
</gene>
<accession>B9RJ81</accession>
<dbReference type="eggNOG" id="ENOG502S3YR">
    <property type="taxonomic scope" value="Eukaryota"/>
</dbReference>
<evidence type="ECO:0000313" key="2">
    <source>
        <dbReference type="Proteomes" id="UP000008311"/>
    </source>
</evidence>
<dbReference type="InParanoid" id="B9RJ81"/>
<sequence>MEFANRLVGLASRAANSNAVINVCLVGSFAALCARSIYQQKDIQALEAEKDTLIKSNKAMKKTMWDWKQQLFAEAESDAALVPLARLKAIYGDAPSSPSGNAVKEDAKSSTNYPAIALLRFQRWTLWTVHSMGMRGTCLPNSCPHQELPDFKEQDDIVLV</sequence>
<name>B9RJ81_RICCO</name>
<organism evidence="1 2">
    <name type="scientific">Ricinus communis</name>
    <name type="common">Castor bean</name>
    <dbReference type="NCBI Taxonomy" id="3988"/>
    <lineage>
        <taxon>Eukaryota</taxon>
        <taxon>Viridiplantae</taxon>
        <taxon>Streptophyta</taxon>
        <taxon>Embryophyta</taxon>
        <taxon>Tracheophyta</taxon>
        <taxon>Spermatophyta</taxon>
        <taxon>Magnoliopsida</taxon>
        <taxon>eudicotyledons</taxon>
        <taxon>Gunneridae</taxon>
        <taxon>Pentapetalae</taxon>
        <taxon>rosids</taxon>
        <taxon>fabids</taxon>
        <taxon>Malpighiales</taxon>
        <taxon>Euphorbiaceae</taxon>
        <taxon>Acalyphoideae</taxon>
        <taxon>Acalypheae</taxon>
        <taxon>Ricinus</taxon>
    </lineage>
</organism>